<dbReference type="RefSeq" id="WP_285883361.1">
    <property type="nucleotide sequence ID" value="NZ_JARFYN010000058.1"/>
</dbReference>
<dbReference type="InterPro" id="IPR013538">
    <property type="entry name" value="ASHA1/2-like_C"/>
</dbReference>
<gene>
    <name evidence="3" type="ORF">PY650_29765</name>
</gene>
<evidence type="ECO:0000256" key="1">
    <source>
        <dbReference type="ARBA" id="ARBA00006817"/>
    </source>
</evidence>
<accession>A0ABT7KM77</accession>
<sequence>MTANLQHRRTDSASRFIAAPADVIYRAFVDPEAWLQWLPPKGMTGVIYEFDARPDGKYRMALTYSGDHPSAGKTSDDTDVVEGRFAEFVPNERVVQLVTFQSDDPALAGEMRMTWGLSSAPGGTDVSIVADNVPIGISKKDHDIGLRSTLENLARFVE</sequence>
<dbReference type="EMBL" id="JARFYN010000058">
    <property type="protein sequence ID" value="MDL2409737.1"/>
    <property type="molecule type" value="Genomic_DNA"/>
</dbReference>
<dbReference type="Proteomes" id="UP001172630">
    <property type="component" value="Unassembled WGS sequence"/>
</dbReference>
<dbReference type="Pfam" id="PF08327">
    <property type="entry name" value="AHSA1"/>
    <property type="match status" value="1"/>
</dbReference>
<evidence type="ECO:0000259" key="2">
    <source>
        <dbReference type="Pfam" id="PF08327"/>
    </source>
</evidence>
<keyword evidence="4" id="KW-1185">Reference proteome</keyword>
<dbReference type="SUPFAM" id="SSF55961">
    <property type="entry name" value="Bet v1-like"/>
    <property type="match status" value="1"/>
</dbReference>
<evidence type="ECO:0000313" key="4">
    <source>
        <dbReference type="Proteomes" id="UP001172630"/>
    </source>
</evidence>
<proteinExistence type="inferred from homology"/>
<protein>
    <submittedName>
        <fullName evidence="3">SRPBCC family protein</fullName>
    </submittedName>
</protein>
<dbReference type="CDD" id="cd08895">
    <property type="entry name" value="SRPBCC_CalC_Aha1-like_2"/>
    <property type="match status" value="1"/>
</dbReference>
<feature type="domain" description="Activator of Hsp90 ATPase homologue 1/2-like C-terminal" evidence="2">
    <location>
        <begin position="19"/>
        <end position="158"/>
    </location>
</feature>
<comment type="caution">
    <text evidence="3">The sequence shown here is derived from an EMBL/GenBank/DDBJ whole genome shotgun (WGS) entry which is preliminary data.</text>
</comment>
<dbReference type="InterPro" id="IPR023393">
    <property type="entry name" value="START-like_dom_sf"/>
</dbReference>
<dbReference type="Gene3D" id="3.30.530.20">
    <property type="match status" value="1"/>
</dbReference>
<reference evidence="3" key="1">
    <citation type="submission" date="2023-06" db="EMBL/GenBank/DDBJ databases">
        <title>Phylogenetic Diversity of Rhizobium strains.</title>
        <authorList>
            <person name="Moura F.T."/>
            <person name="Helene L.C.F."/>
            <person name="Hungria M."/>
        </authorList>
    </citation>
    <scope>NUCLEOTIDE SEQUENCE</scope>
    <source>
        <strain evidence="3">CCGE524</strain>
    </source>
</reference>
<organism evidence="3 4">
    <name type="scientific">Rhizobium calliandrae</name>
    <dbReference type="NCBI Taxonomy" id="1312182"/>
    <lineage>
        <taxon>Bacteria</taxon>
        <taxon>Pseudomonadati</taxon>
        <taxon>Pseudomonadota</taxon>
        <taxon>Alphaproteobacteria</taxon>
        <taxon>Hyphomicrobiales</taxon>
        <taxon>Rhizobiaceae</taxon>
        <taxon>Rhizobium/Agrobacterium group</taxon>
        <taxon>Rhizobium</taxon>
    </lineage>
</organism>
<comment type="similarity">
    <text evidence="1">Belongs to the AHA1 family.</text>
</comment>
<evidence type="ECO:0000313" key="3">
    <source>
        <dbReference type="EMBL" id="MDL2409737.1"/>
    </source>
</evidence>
<name>A0ABT7KM77_9HYPH</name>